<protein>
    <submittedName>
        <fullName evidence="1">CLUMA_CG018415, isoform A</fullName>
    </submittedName>
</protein>
<organism evidence="1 2">
    <name type="scientific">Clunio marinus</name>
    <dbReference type="NCBI Taxonomy" id="568069"/>
    <lineage>
        <taxon>Eukaryota</taxon>
        <taxon>Metazoa</taxon>
        <taxon>Ecdysozoa</taxon>
        <taxon>Arthropoda</taxon>
        <taxon>Hexapoda</taxon>
        <taxon>Insecta</taxon>
        <taxon>Pterygota</taxon>
        <taxon>Neoptera</taxon>
        <taxon>Endopterygota</taxon>
        <taxon>Diptera</taxon>
        <taxon>Nematocera</taxon>
        <taxon>Chironomoidea</taxon>
        <taxon>Chironomidae</taxon>
        <taxon>Clunio</taxon>
    </lineage>
</organism>
<keyword evidence="2" id="KW-1185">Reference proteome</keyword>
<accession>A0A1J1IZY7</accession>
<evidence type="ECO:0000313" key="2">
    <source>
        <dbReference type="Proteomes" id="UP000183832"/>
    </source>
</evidence>
<dbReference type="Proteomes" id="UP000183832">
    <property type="component" value="Unassembled WGS sequence"/>
</dbReference>
<dbReference type="EMBL" id="CVRI01000064">
    <property type="protein sequence ID" value="CRL05116.1"/>
    <property type="molecule type" value="Genomic_DNA"/>
</dbReference>
<proteinExistence type="predicted"/>
<name>A0A1J1IZY7_9DIPT</name>
<evidence type="ECO:0000313" key="1">
    <source>
        <dbReference type="EMBL" id="CRL05116.1"/>
    </source>
</evidence>
<dbReference type="AlphaFoldDB" id="A0A1J1IZY7"/>
<reference evidence="1 2" key="1">
    <citation type="submission" date="2015-04" db="EMBL/GenBank/DDBJ databases">
        <authorList>
            <person name="Syromyatnikov M.Y."/>
            <person name="Popov V.N."/>
        </authorList>
    </citation>
    <scope>NUCLEOTIDE SEQUENCE [LARGE SCALE GENOMIC DNA]</scope>
</reference>
<gene>
    <name evidence="1" type="ORF">CLUMA_CG018415</name>
</gene>
<sequence length="73" mass="8534">MNYYLKVEMRIKTASMGKPDGGKRLVKDNKKKIILFPTTFTFITKIKFKTLFQLPRTLLNLKISNAYLTLGHR</sequence>